<dbReference type="NCBIfam" id="NF001567">
    <property type="entry name" value="PRK00389.1"/>
    <property type="match status" value="1"/>
</dbReference>
<protein>
    <recommendedName>
        <fullName evidence="3">Aminomethyltransferase</fullName>
        <ecNumber evidence="3">2.1.2.10</ecNumber>
    </recommendedName>
    <alternativeName>
        <fullName evidence="3">Glycine cleavage system T protein</fullName>
    </alternativeName>
</protein>
<feature type="domain" description="GCVT N-terminal" evidence="4">
    <location>
        <begin position="15"/>
        <end position="284"/>
    </location>
</feature>
<evidence type="ECO:0000256" key="2">
    <source>
        <dbReference type="PIRSR" id="PIRSR006487-1"/>
    </source>
</evidence>
<dbReference type="EC" id="2.1.2.10" evidence="3"/>
<keyword evidence="6" id="KW-1185">Reference proteome</keyword>
<dbReference type="Proteomes" id="UP001174909">
    <property type="component" value="Unassembled WGS sequence"/>
</dbReference>
<comment type="catalytic activity">
    <reaction evidence="3">
        <text>N(6)-[(R)-S(8)-aminomethyldihydrolipoyl]-L-lysyl-[protein] + (6S)-5,6,7,8-tetrahydrofolate = N(6)-[(R)-dihydrolipoyl]-L-lysyl-[protein] + (6R)-5,10-methylene-5,6,7,8-tetrahydrofolate + NH4(+)</text>
        <dbReference type="Rhea" id="RHEA:16945"/>
        <dbReference type="Rhea" id="RHEA-COMP:10475"/>
        <dbReference type="Rhea" id="RHEA-COMP:10492"/>
        <dbReference type="ChEBI" id="CHEBI:15636"/>
        <dbReference type="ChEBI" id="CHEBI:28938"/>
        <dbReference type="ChEBI" id="CHEBI:57453"/>
        <dbReference type="ChEBI" id="CHEBI:83100"/>
        <dbReference type="ChEBI" id="CHEBI:83143"/>
        <dbReference type="EC" id="2.1.2.10"/>
    </reaction>
</comment>
<comment type="subcellular location">
    <subcellularLocation>
        <location evidence="3">Mitochondrion</location>
    </subcellularLocation>
</comment>
<dbReference type="PIRSF" id="PIRSF006487">
    <property type="entry name" value="GcvT"/>
    <property type="match status" value="1"/>
</dbReference>
<sequence length="325" mass="34856">MTAESPNTENLRTALFDTHVALGARMVPFGGWDMPVQYGGIINEVAAVRNGAGLFDVSHMGRLHLDGPNAAALLDILLTGSASGLRVGRARYCFICKEDGGVIDDTIFYRLSEDEFLLIPNAGNRPGVSLWFDRQLAQHFDGRGVQITDRTIATGLIALQGPSAAEIIDRICEDFSPGTRVAHNPGRSPVPSTLRPFSWGRGHIDGRRVFVGRTGYTGEDGFEIALGSGDAPVIWEQLCAAGAVACGLGARDVLRLEAGLPLHGHELADDISPIEAGMGRFVRRDGGFNGADVLDHQRVYGTPRQLVGLTLPGRSAPRAGYEVFR</sequence>
<comment type="similarity">
    <text evidence="1 3">Belongs to the GcvT family.</text>
</comment>
<accession>A0AA35QSI7</accession>
<dbReference type="Pfam" id="PF01571">
    <property type="entry name" value="GCV_T"/>
    <property type="match status" value="1"/>
</dbReference>
<dbReference type="GO" id="GO:0005960">
    <property type="term" value="C:glycine cleavage complex"/>
    <property type="evidence" value="ECO:0007669"/>
    <property type="project" value="InterPro"/>
</dbReference>
<comment type="subunit">
    <text evidence="3">The glycine cleavage system is composed of four proteins: P, T, L and H.</text>
</comment>
<gene>
    <name evidence="5" type="ORF">GBAR_LOCUS215</name>
</gene>
<dbReference type="GO" id="GO:0004047">
    <property type="term" value="F:aminomethyltransferase activity"/>
    <property type="evidence" value="ECO:0007669"/>
    <property type="project" value="UniProtKB-EC"/>
</dbReference>
<dbReference type="GO" id="GO:0005739">
    <property type="term" value="C:mitochondrion"/>
    <property type="evidence" value="ECO:0007669"/>
    <property type="project" value="UniProtKB-SubCell"/>
</dbReference>
<dbReference type="Gene3D" id="3.30.1360.120">
    <property type="entry name" value="Probable tRNA modification gtpase trme, domain 1"/>
    <property type="match status" value="1"/>
</dbReference>
<comment type="function">
    <text evidence="3">The glycine cleavage system catalyzes the degradation of glycine.</text>
</comment>
<name>A0AA35QSI7_GEOBA</name>
<proteinExistence type="inferred from homology"/>
<evidence type="ECO:0000313" key="5">
    <source>
        <dbReference type="EMBL" id="CAI7989434.1"/>
    </source>
</evidence>
<dbReference type="AlphaFoldDB" id="A0AA35QSI7"/>
<dbReference type="InterPro" id="IPR006222">
    <property type="entry name" value="GCVT_N"/>
</dbReference>
<dbReference type="GO" id="GO:0005829">
    <property type="term" value="C:cytosol"/>
    <property type="evidence" value="ECO:0007669"/>
    <property type="project" value="TreeGrafter"/>
</dbReference>
<feature type="binding site" evidence="2">
    <location>
        <position position="223"/>
    </location>
    <ligand>
        <name>substrate</name>
    </ligand>
</feature>
<dbReference type="PANTHER" id="PTHR43757:SF2">
    <property type="entry name" value="AMINOMETHYLTRANSFERASE, MITOCHONDRIAL"/>
    <property type="match status" value="1"/>
</dbReference>
<dbReference type="PANTHER" id="PTHR43757">
    <property type="entry name" value="AMINOMETHYLTRANSFERASE"/>
    <property type="match status" value="1"/>
</dbReference>
<keyword evidence="3" id="KW-0496">Mitochondrion</keyword>
<evidence type="ECO:0000259" key="4">
    <source>
        <dbReference type="Pfam" id="PF01571"/>
    </source>
</evidence>
<dbReference type="NCBIfam" id="TIGR00528">
    <property type="entry name" value="gcvT"/>
    <property type="match status" value="1"/>
</dbReference>
<dbReference type="GO" id="GO:0006546">
    <property type="term" value="P:glycine catabolic process"/>
    <property type="evidence" value="ECO:0007669"/>
    <property type="project" value="InterPro"/>
</dbReference>
<dbReference type="GO" id="GO:0008483">
    <property type="term" value="F:transaminase activity"/>
    <property type="evidence" value="ECO:0007669"/>
    <property type="project" value="UniProtKB-KW"/>
</dbReference>
<evidence type="ECO:0000256" key="1">
    <source>
        <dbReference type="ARBA" id="ARBA00008609"/>
    </source>
</evidence>
<evidence type="ECO:0000256" key="3">
    <source>
        <dbReference type="RuleBase" id="RU003981"/>
    </source>
</evidence>
<dbReference type="InterPro" id="IPR006223">
    <property type="entry name" value="GcvT"/>
</dbReference>
<dbReference type="InterPro" id="IPR027266">
    <property type="entry name" value="TrmE/GcvT-like"/>
</dbReference>
<dbReference type="InterPro" id="IPR028896">
    <property type="entry name" value="GcvT/YgfZ/DmdA"/>
</dbReference>
<dbReference type="SUPFAM" id="SSF103025">
    <property type="entry name" value="Folate-binding domain"/>
    <property type="match status" value="1"/>
</dbReference>
<organism evidence="5 6">
    <name type="scientific">Geodia barretti</name>
    <name type="common">Barrett's horny sponge</name>
    <dbReference type="NCBI Taxonomy" id="519541"/>
    <lineage>
        <taxon>Eukaryota</taxon>
        <taxon>Metazoa</taxon>
        <taxon>Porifera</taxon>
        <taxon>Demospongiae</taxon>
        <taxon>Heteroscleromorpha</taxon>
        <taxon>Tetractinellida</taxon>
        <taxon>Astrophorina</taxon>
        <taxon>Geodiidae</taxon>
        <taxon>Geodia</taxon>
    </lineage>
</organism>
<comment type="caution">
    <text evidence="5">The sequence shown here is derived from an EMBL/GenBank/DDBJ whole genome shotgun (WGS) entry which is preliminary data.</text>
</comment>
<reference evidence="5" key="1">
    <citation type="submission" date="2023-03" db="EMBL/GenBank/DDBJ databases">
        <authorList>
            <person name="Steffen K."/>
            <person name="Cardenas P."/>
        </authorList>
    </citation>
    <scope>NUCLEOTIDE SEQUENCE</scope>
</reference>
<dbReference type="EMBL" id="CASHTH010000031">
    <property type="protein sequence ID" value="CAI7989434.1"/>
    <property type="molecule type" value="Genomic_DNA"/>
</dbReference>
<keyword evidence="3" id="KW-0808">Transferase</keyword>
<keyword evidence="3" id="KW-0809">Transit peptide</keyword>
<keyword evidence="3" id="KW-0032">Aminotransferase</keyword>
<evidence type="ECO:0000313" key="6">
    <source>
        <dbReference type="Proteomes" id="UP001174909"/>
    </source>
</evidence>